<evidence type="ECO:0000256" key="2">
    <source>
        <dbReference type="ARBA" id="ARBA00022692"/>
    </source>
</evidence>
<accession>A0ABS5B1M0</accession>
<dbReference type="Pfam" id="PF01061">
    <property type="entry name" value="ABC2_membrane"/>
    <property type="match status" value="1"/>
</dbReference>
<evidence type="ECO:0000259" key="6">
    <source>
        <dbReference type="Pfam" id="PF01061"/>
    </source>
</evidence>
<reference evidence="7 8" key="1">
    <citation type="submission" date="2018-02" db="EMBL/GenBank/DDBJ databases">
        <title>Draft genome sequence of Streptococcus oricebi CCUG 70868T type strain.</title>
        <authorList>
            <person name="Mendez V."/>
            <person name="Salva-Serra F."/>
            <person name="Jaen-Luchoro D."/>
            <person name="Gonzales-Siles L."/>
            <person name="Karlsson R."/>
            <person name="Engstrom-Jakobsson H."/>
            <person name="Busquets A."/>
            <person name="Gomila M."/>
            <person name="Pineiro-Iglesias B."/>
            <person name="Bennasar-Figueras A."/>
            <person name="Seeger M."/>
            <person name="Moore E."/>
        </authorList>
    </citation>
    <scope>NUCLEOTIDE SEQUENCE [LARGE SCALE GENOMIC DNA]</scope>
    <source>
        <strain evidence="7 8">CCUG 70868</strain>
    </source>
</reference>
<evidence type="ECO:0000313" key="7">
    <source>
        <dbReference type="EMBL" id="MBP2622655.1"/>
    </source>
</evidence>
<evidence type="ECO:0000256" key="1">
    <source>
        <dbReference type="ARBA" id="ARBA00004141"/>
    </source>
</evidence>
<name>A0ABS5B1M0_9STRE</name>
<gene>
    <name evidence="7" type="ORF">C4K46_01735</name>
</gene>
<keyword evidence="4 5" id="KW-0472">Membrane</keyword>
<evidence type="ECO:0000256" key="3">
    <source>
        <dbReference type="ARBA" id="ARBA00022989"/>
    </source>
</evidence>
<feature type="transmembrane region" description="Helical" evidence="5">
    <location>
        <begin position="20"/>
        <end position="37"/>
    </location>
</feature>
<dbReference type="Proteomes" id="UP001519296">
    <property type="component" value="Unassembled WGS sequence"/>
</dbReference>
<keyword evidence="8" id="KW-1185">Reference proteome</keyword>
<feature type="transmembrane region" description="Helical" evidence="5">
    <location>
        <begin position="144"/>
        <end position="163"/>
    </location>
</feature>
<dbReference type="PANTHER" id="PTHR43229">
    <property type="entry name" value="NODULATION PROTEIN J"/>
    <property type="match status" value="1"/>
</dbReference>
<dbReference type="InterPro" id="IPR051784">
    <property type="entry name" value="Nod_factor_ABC_transporter"/>
</dbReference>
<proteinExistence type="predicted"/>
<feature type="domain" description="ABC-2 type transporter transmembrane" evidence="6">
    <location>
        <begin position="3"/>
        <end position="220"/>
    </location>
</feature>
<feature type="transmembrane region" description="Helical" evidence="5">
    <location>
        <begin position="57"/>
        <end position="81"/>
    </location>
</feature>
<organism evidence="7 8">
    <name type="scientific">Streptococcus oricebi</name>
    <dbReference type="NCBI Taxonomy" id="1547447"/>
    <lineage>
        <taxon>Bacteria</taxon>
        <taxon>Bacillati</taxon>
        <taxon>Bacillota</taxon>
        <taxon>Bacilli</taxon>
        <taxon>Lactobacillales</taxon>
        <taxon>Streptococcaceae</taxon>
        <taxon>Streptococcus</taxon>
    </lineage>
</organism>
<keyword evidence="2 5" id="KW-0812">Transmembrane</keyword>
<dbReference type="PANTHER" id="PTHR43229:SF2">
    <property type="entry name" value="NODULATION PROTEIN J"/>
    <property type="match status" value="1"/>
</dbReference>
<comment type="subcellular location">
    <subcellularLocation>
        <location evidence="1">Membrane</location>
        <topology evidence="1">Multi-pass membrane protein</topology>
    </subcellularLocation>
</comment>
<keyword evidence="3 5" id="KW-1133">Transmembrane helix</keyword>
<comment type="caution">
    <text evidence="7">The sequence shown here is derived from an EMBL/GenBank/DDBJ whole genome shotgun (WGS) entry which is preliminary data.</text>
</comment>
<evidence type="ECO:0000256" key="4">
    <source>
        <dbReference type="ARBA" id="ARBA00023136"/>
    </source>
</evidence>
<feature type="transmembrane region" description="Helical" evidence="5">
    <location>
        <begin position="175"/>
        <end position="193"/>
    </location>
</feature>
<evidence type="ECO:0000313" key="8">
    <source>
        <dbReference type="Proteomes" id="UP001519296"/>
    </source>
</evidence>
<dbReference type="InterPro" id="IPR013525">
    <property type="entry name" value="ABC2_TM"/>
</dbReference>
<evidence type="ECO:0000256" key="5">
    <source>
        <dbReference type="SAM" id="Phobius"/>
    </source>
</evidence>
<sequence length="292" mass="32897">MLMLVKRNCWLYFRNRSGVFTSLLGALISFFLYLIFLKANIKADWARVPNTNTLLDFWLIGGTLTITGLTTSLSALGQLVADREKQVANDLYLTDLGPWGLEFSYLLTATFISFIMQVLVFLVMVSYFCLTDQINFSLSVLPELSLVMLLSAALASLFNLLIVRRFHSLDNLGRFANIVGAASGFLVGTYVPIGSLPQSAQYLMKLTPSTYIASLFRQVMMKEGMATAFVNNEKAADQFEKIMGIRLHWDSLLTRQETYYIVVVVLTLLLGLWILLQARTSRLLKVKVQSRN</sequence>
<dbReference type="EMBL" id="PRDG01000001">
    <property type="protein sequence ID" value="MBP2622655.1"/>
    <property type="molecule type" value="Genomic_DNA"/>
</dbReference>
<dbReference type="RefSeq" id="WP_209626720.1">
    <property type="nucleotide sequence ID" value="NZ_PRDG01000001.1"/>
</dbReference>
<feature type="transmembrane region" description="Helical" evidence="5">
    <location>
        <begin position="102"/>
        <end position="124"/>
    </location>
</feature>
<protein>
    <submittedName>
        <fullName evidence="7">Multidrug ABC transporter permease</fullName>
    </submittedName>
</protein>
<feature type="transmembrane region" description="Helical" evidence="5">
    <location>
        <begin position="258"/>
        <end position="276"/>
    </location>
</feature>